<reference evidence="2 3" key="1">
    <citation type="submission" date="2018-11" db="EMBL/GenBank/DDBJ databases">
        <authorList>
            <consortium name="Pathogen Informatics"/>
        </authorList>
    </citation>
    <scope>NUCLEOTIDE SEQUENCE [LARGE SCALE GENOMIC DNA]</scope>
</reference>
<dbReference type="InterPro" id="IPR058912">
    <property type="entry name" value="HTH_animal"/>
</dbReference>
<sequence length="162" mass="18746">MLQFRSNHSVVQKRSYVSTFLRCIQTHCSDNNGKREDMNYLHVLFKASGYPKSFIRRCLSEEKPKFWPEIPCVKSSSETTERVIKAFGIGVKYRPESIIRQQIMKPKDPLPVTEQSAVVYCIPCKKFDTRSDEHLPAFTLPYLTALIETKEPFPDEGIKDDP</sequence>
<dbReference type="Pfam" id="PF26215">
    <property type="entry name" value="HTH_animal"/>
    <property type="match status" value="1"/>
</dbReference>
<keyword evidence="3" id="KW-1185">Reference proteome</keyword>
<feature type="domain" description="Helix-turn-helix" evidence="1">
    <location>
        <begin position="1"/>
        <end position="59"/>
    </location>
</feature>
<evidence type="ECO:0000259" key="1">
    <source>
        <dbReference type="Pfam" id="PF26215"/>
    </source>
</evidence>
<dbReference type="EMBL" id="UYRU01044083">
    <property type="protein sequence ID" value="VDK85248.1"/>
    <property type="molecule type" value="Genomic_DNA"/>
</dbReference>
<name>A0A3P6UZS9_DIBLA</name>
<accession>A0A3P6UZS9</accession>
<gene>
    <name evidence="2" type="ORF">DILT_LOCUS3690</name>
</gene>
<dbReference type="AlphaFoldDB" id="A0A3P6UZS9"/>
<dbReference type="OrthoDB" id="6143221at2759"/>
<dbReference type="Proteomes" id="UP000281553">
    <property type="component" value="Unassembled WGS sequence"/>
</dbReference>
<organism evidence="2 3">
    <name type="scientific">Dibothriocephalus latus</name>
    <name type="common">Fish tapeworm</name>
    <name type="synonym">Diphyllobothrium latum</name>
    <dbReference type="NCBI Taxonomy" id="60516"/>
    <lineage>
        <taxon>Eukaryota</taxon>
        <taxon>Metazoa</taxon>
        <taxon>Spiralia</taxon>
        <taxon>Lophotrochozoa</taxon>
        <taxon>Platyhelminthes</taxon>
        <taxon>Cestoda</taxon>
        <taxon>Eucestoda</taxon>
        <taxon>Diphyllobothriidea</taxon>
        <taxon>Diphyllobothriidae</taxon>
        <taxon>Dibothriocephalus</taxon>
    </lineage>
</organism>
<evidence type="ECO:0000313" key="2">
    <source>
        <dbReference type="EMBL" id="VDK85248.1"/>
    </source>
</evidence>
<proteinExistence type="predicted"/>
<evidence type="ECO:0000313" key="3">
    <source>
        <dbReference type="Proteomes" id="UP000281553"/>
    </source>
</evidence>
<protein>
    <recommendedName>
        <fullName evidence="1">Helix-turn-helix domain-containing protein</fullName>
    </recommendedName>
</protein>